<dbReference type="AlphaFoldDB" id="A0AAN9I7D1"/>
<dbReference type="EMBL" id="JAYWIO010000004">
    <property type="protein sequence ID" value="KAK7266380.1"/>
    <property type="molecule type" value="Genomic_DNA"/>
</dbReference>
<dbReference type="PROSITE" id="PS51294">
    <property type="entry name" value="HTH_MYB"/>
    <property type="match status" value="1"/>
</dbReference>
<keyword evidence="3" id="KW-0539">Nucleus</keyword>
<evidence type="ECO:0000256" key="2">
    <source>
        <dbReference type="ARBA" id="ARBA00023125"/>
    </source>
</evidence>
<keyword evidence="7" id="KW-1185">Reference proteome</keyword>
<dbReference type="CDD" id="cd00167">
    <property type="entry name" value="SANT"/>
    <property type="match status" value="1"/>
</dbReference>
<evidence type="ECO:0000256" key="1">
    <source>
        <dbReference type="ARBA" id="ARBA00004123"/>
    </source>
</evidence>
<dbReference type="GO" id="GO:0005634">
    <property type="term" value="C:nucleus"/>
    <property type="evidence" value="ECO:0007669"/>
    <property type="project" value="UniProtKB-SubCell"/>
</dbReference>
<dbReference type="InterPro" id="IPR017930">
    <property type="entry name" value="Myb_dom"/>
</dbReference>
<accession>A0AAN9I7D1</accession>
<dbReference type="InterPro" id="IPR001005">
    <property type="entry name" value="SANT/Myb"/>
</dbReference>
<evidence type="ECO:0000259" key="5">
    <source>
        <dbReference type="PROSITE" id="PS51294"/>
    </source>
</evidence>
<dbReference type="PROSITE" id="PS50090">
    <property type="entry name" value="MYB_LIKE"/>
    <property type="match status" value="1"/>
</dbReference>
<organism evidence="6 7">
    <name type="scientific">Crotalaria pallida</name>
    <name type="common">Smooth rattlebox</name>
    <name type="synonym">Crotalaria striata</name>
    <dbReference type="NCBI Taxonomy" id="3830"/>
    <lineage>
        <taxon>Eukaryota</taxon>
        <taxon>Viridiplantae</taxon>
        <taxon>Streptophyta</taxon>
        <taxon>Embryophyta</taxon>
        <taxon>Tracheophyta</taxon>
        <taxon>Spermatophyta</taxon>
        <taxon>Magnoliopsida</taxon>
        <taxon>eudicotyledons</taxon>
        <taxon>Gunneridae</taxon>
        <taxon>Pentapetalae</taxon>
        <taxon>rosids</taxon>
        <taxon>fabids</taxon>
        <taxon>Fabales</taxon>
        <taxon>Fabaceae</taxon>
        <taxon>Papilionoideae</taxon>
        <taxon>50 kb inversion clade</taxon>
        <taxon>genistoids sensu lato</taxon>
        <taxon>core genistoids</taxon>
        <taxon>Crotalarieae</taxon>
        <taxon>Crotalaria</taxon>
    </lineage>
</organism>
<dbReference type="GO" id="GO:0006355">
    <property type="term" value="P:regulation of DNA-templated transcription"/>
    <property type="evidence" value="ECO:0007669"/>
    <property type="project" value="TreeGrafter"/>
</dbReference>
<dbReference type="Pfam" id="PF00249">
    <property type="entry name" value="Myb_DNA-binding"/>
    <property type="match status" value="1"/>
</dbReference>
<feature type="domain" description="Myb-like" evidence="4">
    <location>
        <begin position="21"/>
        <end position="61"/>
    </location>
</feature>
<keyword evidence="2" id="KW-0238">DNA-binding</keyword>
<dbReference type="PANTHER" id="PTHR47998">
    <property type="entry name" value="TRANSCRIPTION FACTOR MYB51-LIKE ISOFORM X1"/>
    <property type="match status" value="1"/>
</dbReference>
<proteinExistence type="predicted"/>
<dbReference type="InterPro" id="IPR015495">
    <property type="entry name" value="Myb_TF_plants"/>
</dbReference>
<dbReference type="GO" id="GO:0000976">
    <property type="term" value="F:transcription cis-regulatory region binding"/>
    <property type="evidence" value="ECO:0007669"/>
    <property type="project" value="TreeGrafter"/>
</dbReference>
<gene>
    <name evidence="6" type="ORF">RIF29_19024</name>
</gene>
<dbReference type="SUPFAM" id="SSF46689">
    <property type="entry name" value="Homeodomain-like"/>
    <property type="match status" value="1"/>
</dbReference>
<comment type="subcellular location">
    <subcellularLocation>
        <location evidence="1">Nucleus</location>
    </subcellularLocation>
</comment>
<comment type="caution">
    <text evidence="6">The sequence shown here is derived from an EMBL/GenBank/DDBJ whole genome shotgun (WGS) entry which is preliminary data.</text>
</comment>
<protein>
    <submittedName>
        <fullName evidence="6">Uncharacterized protein</fullName>
    </submittedName>
</protein>
<evidence type="ECO:0000313" key="7">
    <source>
        <dbReference type="Proteomes" id="UP001372338"/>
    </source>
</evidence>
<name>A0AAN9I7D1_CROPI</name>
<feature type="domain" description="HTH myb-type" evidence="5">
    <location>
        <begin position="35"/>
        <end position="65"/>
    </location>
</feature>
<dbReference type="GO" id="GO:0030154">
    <property type="term" value="P:cell differentiation"/>
    <property type="evidence" value="ECO:0007669"/>
    <property type="project" value="TreeGrafter"/>
</dbReference>
<dbReference type="InterPro" id="IPR009057">
    <property type="entry name" value="Homeodomain-like_sf"/>
</dbReference>
<dbReference type="Proteomes" id="UP001372338">
    <property type="component" value="Unassembled WGS sequence"/>
</dbReference>
<reference evidence="6 7" key="1">
    <citation type="submission" date="2024-01" db="EMBL/GenBank/DDBJ databases">
        <title>The genomes of 5 underutilized Papilionoideae crops provide insights into root nodulation and disease resistanc.</title>
        <authorList>
            <person name="Yuan L."/>
        </authorList>
    </citation>
    <scope>NUCLEOTIDE SEQUENCE [LARGE SCALE GENOMIC DNA]</scope>
    <source>
        <strain evidence="6">ZHUSHIDOU_FW_LH</strain>
        <tissue evidence="6">Leaf</tissue>
    </source>
</reference>
<evidence type="ECO:0000256" key="3">
    <source>
        <dbReference type="ARBA" id="ARBA00023242"/>
    </source>
</evidence>
<dbReference type="Gene3D" id="1.10.10.60">
    <property type="entry name" value="Homeodomain-like"/>
    <property type="match status" value="1"/>
</dbReference>
<sequence length="146" mass="17391">MEIPKERQRGRKDTLGSCKMDHAILEIFHRCDRDKRRWTLIAGRLPGRTSNDVKNFWNTYMRKKVSSKTEDINERSNKRVMEHVVIKPQPRRISRTSPLLLHRQDQGEDKQCTISQACPENDTFWLGEEDLILLKDLNWEFIVEKN</sequence>
<evidence type="ECO:0000259" key="4">
    <source>
        <dbReference type="PROSITE" id="PS50090"/>
    </source>
</evidence>
<evidence type="ECO:0000313" key="6">
    <source>
        <dbReference type="EMBL" id="KAK7266380.1"/>
    </source>
</evidence>
<dbReference type="PANTHER" id="PTHR47998:SF81">
    <property type="entry name" value="MYB TRANSCRIPTION FACTOR"/>
    <property type="match status" value="1"/>
</dbReference>